<evidence type="ECO:0000313" key="2">
    <source>
        <dbReference type="EMBL" id="OHB01816.1"/>
    </source>
</evidence>
<dbReference type="STRING" id="1802758.A3A96_00030"/>
<organism evidence="2 3">
    <name type="scientific">Candidatus Zambryskibacteria bacterium RIFCSPLOWO2_01_FULL_39_39</name>
    <dbReference type="NCBI Taxonomy" id="1802758"/>
    <lineage>
        <taxon>Bacteria</taxon>
        <taxon>Candidatus Zambryskiibacteriota</taxon>
    </lineage>
</organism>
<evidence type="ECO:0000259" key="1">
    <source>
        <dbReference type="Pfam" id="PF20803"/>
    </source>
</evidence>
<dbReference type="InterPro" id="IPR048846">
    <property type="entry name" value="PaaX-like_central"/>
</dbReference>
<accession>A0A1G2TWZ1</accession>
<dbReference type="AlphaFoldDB" id="A0A1G2TWZ1"/>
<name>A0A1G2TWZ1_9BACT</name>
<dbReference type="Proteomes" id="UP000177707">
    <property type="component" value="Unassembled WGS sequence"/>
</dbReference>
<gene>
    <name evidence="2" type="ORF">A3A96_00030</name>
</gene>
<protein>
    <recommendedName>
        <fullName evidence="1">Transcriptional repressor PaaX-like central Cas2-like domain-containing protein</fullName>
    </recommendedName>
</protein>
<dbReference type="Gene3D" id="3.30.70.2650">
    <property type="match status" value="1"/>
</dbReference>
<feature type="domain" description="Transcriptional repressor PaaX-like central Cas2-like" evidence="1">
    <location>
        <begin position="111"/>
        <end position="185"/>
    </location>
</feature>
<dbReference type="Pfam" id="PF20803">
    <property type="entry name" value="PaaX_M"/>
    <property type="match status" value="1"/>
</dbReference>
<proteinExistence type="predicted"/>
<reference evidence="2 3" key="1">
    <citation type="journal article" date="2016" name="Nat. Commun.">
        <title>Thousands of microbial genomes shed light on interconnected biogeochemical processes in an aquifer system.</title>
        <authorList>
            <person name="Anantharaman K."/>
            <person name="Brown C.T."/>
            <person name="Hug L.A."/>
            <person name="Sharon I."/>
            <person name="Castelle C.J."/>
            <person name="Probst A.J."/>
            <person name="Thomas B.C."/>
            <person name="Singh A."/>
            <person name="Wilkins M.J."/>
            <person name="Karaoz U."/>
            <person name="Brodie E.L."/>
            <person name="Williams K.H."/>
            <person name="Hubbard S.S."/>
            <person name="Banfield J.F."/>
        </authorList>
    </citation>
    <scope>NUCLEOTIDE SEQUENCE [LARGE SCALE GENOMIC DNA]</scope>
</reference>
<comment type="caution">
    <text evidence="2">The sequence shown here is derived from an EMBL/GenBank/DDBJ whole genome shotgun (WGS) entry which is preliminary data.</text>
</comment>
<dbReference type="EMBL" id="MHWB01000009">
    <property type="protein sequence ID" value="OHB01816.1"/>
    <property type="molecule type" value="Genomic_DNA"/>
</dbReference>
<evidence type="ECO:0000313" key="3">
    <source>
        <dbReference type="Proteomes" id="UP000177707"/>
    </source>
</evidence>
<sequence length="197" mass="23080">MVGEEKIEKNKKFARDERTLEILEAIAKLGFILFLGVAAPNAAGHIIKLLGWVPDYRNRYSTEKALKSLENKKFIRFWIKNSTGKLELTNEGKIYFAGLKAKSVKLPLRGKKWDGLWKIVTFDIPEKFKMNRRRFSAVLGIAGMYNMERSVFVYPHECKEEIFKIAELYLVHKYVRYIVARSIEPDFKIKNHFPYTK</sequence>